<gene>
    <name evidence="1" type="ORF">DCC35_20620</name>
</gene>
<dbReference type="Proteomes" id="UP000298616">
    <property type="component" value="Chromosome"/>
</dbReference>
<evidence type="ECO:0000313" key="1">
    <source>
        <dbReference type="EMBL" id="QCK16961.1"/>
    </source>
</evidence>
<keyword evidence="2" id="KW-1185">Reference proteome</keyword>
<reference evidence="1 2" key="1">
    <citation type="submission" date="2018-04" db="EMBL/GenBank/DDBJ databases">
        <title>Complete genome uncultured novel isolate.</title>
        <authorList>
            <person name="Merlino G."/>
        </authorList>
    </citation>
    <scope>NUCLEOTIDE SEQUENCE [LARGE SCALE GENOMIC DNA]</scope>
    <source>
        <strain evidence="2">R1DC9</strain>
    </source>
</reference>
<proteinExistence type="predicted"/>
<dbReference type="NCBIfam" id="NF033709">
    <property type="entry name" value="PorV_fam"/>
    <property type="match status" value="1"/>
</dbReference>
<evidence type="ECO:0000313" key="2">
    <source>
        <dbReference type="Proteomes" id="UP000298616"/>
    </source>
</evidence>
<sequence>MILKRHLILFILTLISYTGFGQQVDQTQMLLFPSSARDTGLGSRTLTTTDDASVWFRNPSMNNDSSQIRMAHLTYGDYLADIKYGTLAYGQEISKGIKVWGGFQFLDYGSLERTTNTGITDGEFSSSAFRISAGASHKIGLFSLGMNINYESFNFDGYSEGIAYLDISGTYFHPEKDLTAALSIQQIGKFGSDAFDNDVPLRISIGTTFKPEFAPFRFTLQAFDLNIKRPEGLDPEGEDSSLDKVFYHISAGAEILLHKNFNLMAGYNFNRRQQLRTDQGNGGAGLSLGFNMNLKGFMLSYSHGFFHQGGGVNYLSLQKDISSIFNK</sequence>
<dbReference type="KEGG" id="fpf:DCC35_20620"/>
<dbReference type="AlphaFoldDB" id="A0A4D7JMX0"/>
<organism evidence="1 2">
    <name type="scientific">Mangrovivirga cuniculi</name>
    <dbReference type="NCBI Taxonomy" id="2715131"/>
    <lineage>
        <taxon>Bacteria</taxon>
        <taxon>Pseudomonadati</taxon>
        <taxon>Bacteroidota</taxon>
        <taxon>Cytophagia</taxon>
        <taxon>Cytophagales</taxon>
        <taxon>Mangrovivirgaceae</taxon>
        <taxon>Mangrovivirga</taxon>
    </lineage>
</organism>
<evidence type="ECO:0008006" key="3">
    <source>
        <dbReference type="Google" id="ProtNLM"/>
    </source>
</evidence>
<accession>A0A4D7JMX0</accession>
<protein>
    <recommendedName>
        <fullName evidence="3">Type IX secretion system protein PorQ</fullName>
    </recommendedName>
</protein>
<dbReference type="EMBL" id="CP028923">
    <property type="protein sequence ID" value="QCK16961.1"/>
    <property type="molecule type" value="Genomic_DNA"/>
</dbReference>
<dbReference type="OrthoDB" id="9809953at2"/>
<name>A0A4D7JMX0_9BACT</name>
<dbReference type="RefSeq" id="WP_137092553.1">
    <property type="nucleotide sequence ID" value="NZ_CP028923.1"/>
</dbReference>